<dbReference type="AlphaFoldDB" id="A0A266QBF9"/>
<gene>
    <name evidence="5" type="ORF">CBP51_09620</name>
</gene>
<protein>
    <submittedName>
        <fullName evidence="5">Glycoside hydrolase</fullName>
    </submittedName>
</protein>
<comment type="caution">
    <text evidence="5">The sequence shown here is derived from an EMBL/GenBank/DDBJ whole genome shotgun (WGS) entry which is preliminary data.</text>
</comment>
<dbReference type="InterPro" id="IPR011050">
    <property type="entry name" value="Pectin_lyase_fold/virulence"/>
</dbReference>
<keyword evidence="2 4" id="KW-0378">Hydrolase</keyword>
<dbReference type="PANTHER" id="PTHR31339:SF9">
    <property type="entry name" value="PLASMIN AND FIBRONECTIN-BINDING PROTEIN A"/>
    <property type="match status" value="1"/>
</dbReference>
<dbReference type="InterPro" id="IPR000743">
    <property type="entry name" value="Glyco_hydro_28"/>
</dbReference>
<name>A0A266QBF9_9GAMM</name>
<proteinExistence type="inferred from homology"/>
<dbReference type="GO" id="GO:0005975">
    <property type="term" value="P:carbohydrate metabolic process"/>
    <property type="evidence" value="ECO:0007669"/>
    <property type="project" value="InterPro"/>
</dbReference>
<dbReference type="GO" id="GO:0004650">
    <property type="term" value="F:polygalacturonase activity"/>
    <property type="evidence" value="ECO:0007669"/>
    <property type="project" value="InterPro"/>
</dbReference>
<dbReference type="EMBL" id="NHNI01000001">
    <property type="protein sequence ID" value="OZY87218.1"/>
    <property type="molecule type" value="Genomic_DNA"/>
</dbReference>
<evidence type="ECO:0000256" key="4">
    <source>
        <dbReference type="RuleBase" id="RU361169"/>
    </source>
</evidence>
<dbReference type="SMART" id="SM00710">
    <property type="entry name" value="PbH1"/>
    <property type="match status" value="4"/>
</dbReference>
<dbReference type="SUPFAM" id="SSF51126">
    <property type="entry name" value="Pectin lyase-like"/>
    <property type="match status" value="1"/>
</dbReference>
<dbReference type="PANTHER" id="PTHR31339">
    <property type="entry name" value="PECTIN LYASE-RELATED"/>
    <property type="match status" value="1"/>
</dbReference>
<dbReference type="Gene3D" id="2.160.20.10">
    <property type="entry name" value="Single-stranded right-handed beta-helix, Pectin lyase-like"/>
    <property type="match status" value="1"/>
</dbReference>
<evidence type="ECO:0000313" key="5">
    <source>
        <dbReference type="EMBL" id="OZY87218.1"/>
    </source>
</evidence>
<evidence type="ECO:0000256" key="3">
    <source>
        <dbReference type="ARBA" id="ARBA00023295"/>
    </source>
</evidence>
<keyword evidence="3 4" id="KW-0326">Glycosidase</keyword>
<sequence length="516" mass="56526">MCISLAPLCWINAPNIHKKLQQWQTTREPTSVTDYCLQQPNRRTFLGLTLAGLAGSATLTSLSACSSHKAPAAFSADAWRKAEEIRQQVQVPEFPERTFDVRRFGAKADGKHDNSKAFAAAIQACHDAGGGKVLIADGDYLTGPIHLLSNINLHIAEGARVLFITDPNAYLPAVFTRWEGMELMGYSPLIYAYGQTNIAITGKGVLDGQANRTTWWPWKGGAWKGGTDWSVPGFPTQDAARDKLMADMEKGVPVAERIYADGANLRPPFIQPYACKNVLIEGVTITNAPFWLLNPVLCENVTVDGVSCVSHGPNSDGCDPESCKNVVIKNCLFDTGDDCIAIKSGRNADGRRLNVPTENVVISHCKMREGHGGVVIGSEISGGVRNVFVEHCEMSSPDLDRGIRIKTNSVRGGVIENFFLRDITIGEVTTAIVIDFDYEEGDAGKFTPTVRNIDIRDLHCENAKHVFQVRGYKRSPIQNLHLTNCHFKQVQDVGLLEQLEDFSATNVTIKGVPFKV</sequence>
<accession>A0A266QBF9</accession>
<comment type="similarity">
    <text evidence="1 4">Belongs to the glycosyl hydrolase 28 family.</text>
</comment>
<dbReference type="PROSITE" id="PS00502">
    <property type="entry name" value="POLYGALACTURONASE"/>
    <property type="match status" value="1"/>
</dbReference>
<reference evidence="6" key="1">
    <citation type="submission" date="2017-05" db="EMBL/GenBank/DDBJ databases">
        <authorList>
            <person name="Barney B.M."/>
        </authorList>
    </citation>
    <scope>NUCLEOTIDE SEQUENCE [LARGE SCALE GENOMIC DNA]</scope>
    <source>
        <strain evidence="6">PSBB022</strain>
    </source>
</reference>
<dbReference type="InterPro" id="IPR012334">
    <property type="entry name" value="Pectin_lyas_fold"/>
</dbReference>
<dbReference type="Proteomes" id="UP000216101">
    <property type="component" value="Unassembled WGS sequence"/>
</dbReference>
<dbReference type="InterPro" id="IPR051801">
    <property type="entry name" value="GH28_Enzymes"/>
</dbReference>
<keyword evidence="6" id="KW-1185">Reference proteome</keyword>
<dbReference type="InterPro" id="IPR006626">
    <property type="entry name" value="PbH1"/>
</dbReference>
<organism evidence="5 6">
    <name type="scientific">Cellvibrio mixtus</name>
    <dbReference type="NCBI Taxonomy" id="39650"/>
    <lineage>
        <taxon>Bacteria</taxon>
        <taxon>Pseudomonadati</taxon>
        <taxon>Pseudomonadota</taxon>
        <taxon>Gammaproteobacteria</taxon>
        <taxon>Cellvibrionales</taxon>
        <taxon>Cellvibrionaceae</taxon>
        <taxon>Cellvibrio</taxon>
    </lineage>
</organism>
<evidence type="ECO:0000256" key="2">
    <source>
        <dbReference type="ARBA" id="ARBA00022801"/>
    </source>
</evidence>
<evidence type="ECO:0000256" key="1">
    <source>
        <dbReference type="ARBA" id="ARBA00008834"/>
    </source>
</evidence>
<dbReference type="RefSeq" id="WP_094984681.1">
    <property type="nucleotide sequence ID" value="NZ_NHNI01000001.1"/>
</dbReference>
<evidence type="ECO:0000313" key="6">
    <source>
        <dbReference type="Proteomes" id="UP000216101"/>
    </source>
</evidence>
<dbReference type="Pfam" id="PF00295">
    <property type="entry name" value="Glyco_hydro_28"/>
    <property type="match status" value="1"/>
</dbReference>